<sequence length="136" mass="15733">MTFISQGEIKYLGHSTGSKTHFSKFPLHYSANVNIMKGEARQKKKKKKPNKKNKGQVFVMGQWVLWRHMTMKVKRVPPLLIGIKMLYQEMGSIICFCLHIAVSPMSTHFPHHSFLFFPNFLKPSLPQCNLVCFHVS</sequence>
<reference evidence="1" key="2">
    <citation type="journal article" date="2000" name="Genome Res.">
        <title>Normalization and subtraction of cap-trapper-selected cDNAs to prepare full-length cDNA libraries for rapid discovery of new genes.</title>
        <authorList>
            <person name="Carninci P."/>
            <person name="Shibata Y."/>
            <person name="Hayatsu N."/>
            <person name="Sugahara Y."/>
            <person name="Shibata K."/>
            <person name="Itoh M."/>
            <person name="Konno H."/>
            <person name="Okazaki Y."/>
            <person name="Muramatsu M."/>
            <person name="Hayashizaki Y."/>
        </authorList>
    </citation>
    <scope>NUCLEOTIDE SEQUENCE</scope>
    <source>
        <strain evidence="1">C57BL/6J</strain>
        <tissue evidence="1">Diencephalon</tissue>
    </source>
</reference>
<proteinExistence type="evidence at transcript level"/>
<dbReference type="AlphaFoldDB" id="Q8CBV6"/>
<reference evidence="1" key="5">
    <citation type="submission" date="2001-07" db="EMBL/GenBank/DDBJ databases">
        <authorList>
            <person name="Adachi J."/>
            <person name="Aizawa K."/>
            <person name="Akimura T."/>
            <person name="Arakawa T."/>
            <person name="Bono H."/>
            <person name="Carninci P."/>
            <person name="Fukuda S."/>
            <person name="Furuno M."/>
            <person name="Hanagaki T."/>
            <person name="Hara A."/>
            <person name="Hashizume W."/>
            <person name="Hayashida K."/>
            <person name="Hayatsu N."/>
            <person name="Hiramoto K."/>
            <person name="Hiraoka T."/>
            <person name="Hirozane T."/>
            <person name="Hori F."/>
            <person name="Imotani K."/>
            <person name="Ishii Y."/>
            <person name="Itoh M."/>
            <person name="Kagawa I."/>
            <person name="Kasukawa T."/>
            <person name="Katoh H."/>
            <person name="Kawai J."/>
            <person name="Kojima Y."/>
            <person name="Kondo S."/>
            <person name="Konno H."/>
            <person name="Kouda M."/>
            <person name="Koya S."/>
            <person name="Kurihara C."/>
            <person name="Matsuyama T."/>
            <person name="Miyazaki A."/>
            <person name="Murata M."/>
            <person name="Nakamura M."/>
            <person name="Nishi K."/>
            <person name="Nomura K."/>
            <person name="Numazaki R."/>
            <person name="Ohno M."/>
            <person name="Ohsato N."/>
            <person name="Okazaki Y."/>
            <person name="Saito R."/>
            <person name="Saitoh H."/>
            <person name="Sakai C."/>
            <person name="Sakai K."/>
            <person name="Sakazume N."/>
            <person name="Sano H."/>
            <person name="Sasaki D."/>
            <person name="Shibata K."/>
            <person name="Shinagawa A."/>
            <person name="Shiraki T."/>
            <person name="Sogabe Y."/>
            <person name="Tagami M."/>
            <person name="Tagawa A."/>
            <person name="Takahashi F."/>
            <person name="Takaku-Akahira S."/>
            <person name="Takeda Y."/>
            <person name="Tanaka T."/>
            <person name="Tomaru A."/>
            <person name="Toya T."/>
            <person name="Yasunishi A."/>
            <person name="Muramatsu M."/>
            <person name="Hayashizaki Y."/>
        </authorList>
    </citation>
    <scope>NUCLEOTIDE SEQUENCE</scope>
    <source>
        <strain evidence="1">C57BL/6J</strain>
        <tissue evidence="1">Diencephalon</tissue>
    </source>
</reference>
<reference evidence="1" key="8">
    <citation type="journal article" date="2005" name="Science">
        <title>Antisense Transcription in the Mammalian Transcriptome.</title>
        <authorList>
            <consortium name="RIKEN Genome Exploration Research Group and Genome Science Group (Genome Network Project Core Group) and the FANTOM Consortium"/>
        </authorList>
    </citation>
    <scope>NUCLEOTIDE SEQUENCE</scope>
    <source>
        <strain evidence="1">C57BL/6J</strain>
        <tissue evidence="1">Diencephalon</tissue>
    </source>
</reference>
<accession>Q8CBV6</accession>
<reference evidence="1" key="4">
    <citation type="journal article" date="2001" name="Nature">
        <title>Functional annotation of a full-length mouse cDNA collection.</title>
        <authorList>
            <consortium name="The RIKEN Genome Exploration Research Group Phase II Team and the FANTOM Consortium"/>
        </authorList>
    </citation>
    <scope>NUCLEOTIDE SEQUENCE</scope>
    <source>
        <strain evidence="1">C57BL/6J</strain>
        <tissue evidence="1">Diencephalon</tissue>
    </source>
</reference>
<reference evidence="1" key="7">
    <citation type="journal article" date="2005" name="Science">
        <title>The Transcriptional Landscape of the Mammalian Genome.</title>
        <authorList>
            <consortium name="The FANTOM Consortium"/>
            <consortium name="Riken Genome Exploration Research Group and Genome Science Group (Genome Network Project Core Group)"/>
        </authorList>
    </citation>
    <scope>NUCLEOTIDE SEQUENCE</scope>
    <source>
        <strain evidence="1">C57BL/6J</strain>
        <tissue evidence="1">Diencephalon</tissue>
    </source>
</reference>
<name>Q8CBV6_MOUSE</name>
<organism evidence="1">
    <name type="scientific">Mus musculus</name>
    <name type="common">Mouse</name>
    <dbReference type="NCBI Taxonomy" id="10090"/>
    <lineage>
        <taxon>Eukaryota</taxon>
        <taxon>Metazoa</taxon>
        <taxon>Chordata</taxon>
        <taxon>Craniata</taxon>
        <taxon>Vertebrata</taxon>
        <taxon>Euteleostomi</taxon>
        <taxon>Mammalia</taxon>
        <taxon>Eutheria</taxon>
        <taxon>Euarchontoglires</taxon>
        <taxon>Glires</taxon>
        <taxon>Rodentia</taxon>
        <taxon>Myomorpha</taxon>
        <taxon>Muroidea</taxon>
        <taxon>Muridae</taxon>
        <taxon>Murinae</taxon>
        <taxon>Mus</taxon>
        <taxon>Mus</taxon>
    </lineage>
</organism>
<reference evidence="1" key="6">
    <citation type="journal article" date="2002" name="Nature">
        <title>Analysis of the mouse transcriptome based on functional annotation of 60,770 full-length cDNAs.</title>
        <authorList>
            <consortium name="The FANTOM Consortium and the RIKEN Genome Exploration Research Group Phase I and II Team"/>
        </authorList>
    </citation>
    <scope>NUCLEOTIDE SEQUENCE</scope>
    <source>
        <strain evidence="1">C57BL/6J</strain>
        <tissue evidence="1">Diencephalon</tissue>
    </source>
</reference>
<reference evidence="1" key="1">
    <citation type="journal article" date="1999" name="Methods Enzymol.">
        <title>High-efficiency full-length cDNA cloning.</title>
        <authorList>
            <person name="Carninci P."/>
            <person name="Hayashizaki Y."/>
        </authorList>
    </citation>
    <scope>NUCLEOTIDE SEQUENCE</scope>
    <source>
        <strain evidence="1">C57BL/6J</strain>
        <tissue evidence="1">Diencephalon</tissue>
    </source>
</reference>
<protein>
    <submittedName>
        <fullName evidence="1">Uncharacterized protein</fullName>
    </submittedName>
</protein>
<evidence type="ECO:0000313" key="1">
    <source>
        <dbReference type="EMBL" id="BAC28740.1"/>
    </source>
</evidence>
<dbReference type="EMBL" id="AK034518">
    <property type="protein sequence ID" value="BAC28740.1"/>
    <property type="molecule type" value="mRNA"/>
</dbReference>
<reference evidence="1" key="3">
    <citation type="journal article" date="2000" name="Genome Res.">
        <title>RIKEN integrated sequence analysis (RISA) system--384-format sequencing pipeline with 384 multicapillary sequencer.</title>
        <authorList>
            <person name="Shibata K."/>
            <person name="Itoh M."/>
            <person name="Aizawa K."/>
            <person name="Nagaoka S."/>
            <person name="Sasaki N."/>
            <person name="Carninci P."/>
            <person name="Konno H."/>
            <person name="Akiyama J."/>
            <person name="Nishi K."/>
            <person name="Kitsunai T."/>
            <person name="Tashiro H."/>
            <person name="Itoh M."/>
            <person name="Sumi N."/>
            <person name="Ishii Y."/>
            <person name="Nakamura S."/>
            <person name="Hazama M."/>
            <person name="Nishine T."/>
            <person name="Harada A."/>
            <person name="Yamamoto R."/>
            <person name="Matsumoto H."/>
            <person name="Sakaguchi S."/>
            <person name="Ikegami T."/>
            <person name="Kashiwagi K."/>
            <person name="Fujiwake S."/>
            <person name="Inoue K."/>
            <person name="Togawa Y."/>
            <person name="Izawa M."/>
            <person name="Ohara E."/>
            <person name="Watahiki M."/>
            <person name="Yoneda Y."/>
            <person name="Ishikawa T."/>
            <person name="Ozawa K."/>
            <person name="Tanaka T."/>
            <person name="Matsuura S."/>
            <person name="Kawai J."/>
            <person name="Okazaki Y."/>
            <person name="Muramatsu M."/>
            <person name="Inoue Y."/>
            <person name="Kira A."/>
            <person name="Hayashizaki Y."/>
        </authorList>
    </citation>
    <scope>NUCLEOTIDE SEQUENCE</scope>
    <source>
        <strain evidence="1">C57BL/6J</strain>
        <tissue evidence="1">Diencephalon</tissue>
    </source>
</reference>